<reference evidence="4" key="1">
    <citation type="journal article" date="2019" name="Int. J. Syst. Evol. Microbiol.">
        <title>The Global Catalogue of Microorganisms (GCM) 10K type strain sequencing project: providing services to taxonomists for standard genome sequencing and annotation.</title>
        <authorList>
            <consortium name="The Broad Institute Genomics Platform"/>
            <consortium name="The Broad Institute Genome Sequencing Center for Infectious Disease"/>
            <person name="Wu L."/>
            <person name="Ma J."/>
        </authorList>
    </citation>
    <scope>NUCLEOTIDE SEQUENCE [LARGE SCALE GENOMIC DNA]</scope>
    <source>
        <strain evidence="4">CGMCC 1.6964</strain>
    </source>
</reference>
<keyword evidence="4" id="KW-1185">Reference proteome</keyword>
<name>A0ABQ2KX23_9BACL</name>
<protein>
    <recommendedName>
        <fullName evidence="2">DUF4261 domain-containing protein</fullName>
    </recommendedName>
</protein>
<dbReference type="RefSeq" id="WP_018975525.1">
    <property type="nucleotide sequence ID" value="NZ_BMLN01000003.1"/>
</dbReference>
<evidence type="ECO:0000313" key="4">
    <source>
        <dbReference type="Proteomes" id="UP000606653"/>
    </source>
</evidence>
<gene>
    <name evidence="3" type="ORF">GCM10010969_12150</name>
</gene>
<dbReference type="Proteomes" id="UP000606653">
    <property type="component" value="Unassembled WGS sequence"/>
</dbReference>
<dbReference type="InterPro" id="IPR025357">
    <property type="entry name" value="DUF4261"/>
</dbReference>
<dbReference type="Pfam" id="PF14080">
    <property type="entry name" value="DUF4261"/>
    <property type="match status" value="1"/>
</dbReference>
<feature type="domain" description="DUF4261" evidence="2">
    <location>
        <begin position="225"/>
        <end position="299"/>
    </location>
</feature>
<evidence type="ECO:0000256" key="1">
    <source>
        <dbReference type="SAM" id="MobiDB-lite"/>
    </source>
</evidence>
<feature type="region of interest" description="Disordered" evidence="1">
    <location>
        <begin position="1"/>
        <end position="46"/>
    </location>
</feature>
<feature type="compositionally biased region" description="Low complexity" evidence="1">
    <location>
        <begin position="16"/>
        <end position="27"/>
    </location>
</feature>
<comment type="caution">
    <text evidence="3">The sequence shown here is derived from an EMBL/GenBank/DDBJ whole genome shotgun (WGS) entry which is preliminary data.</text>
</comment>
<evidence type="ECO:0000313" key="3">
    <source>
        <dbReference type="EMBL" id="GGN95852.1"/>
    </source>
</evidence>
<sequence>MSFFSKWFKKDKTDQTETSGETRGTGSHRADAPTGNRRIAQSEEEEIRKDWTRVPEQRPGTKRLVRHILLRSPELGLQQFAQSLREREAEVRGGIHEGRIIVHYREMTVTADFVPNPLPNREAEQNCKYNTMWPNSEAEIEGYAAHMRVTAINVEDGTEGHKFLTKVVAALIGNMPNALAVYSAPMIVSRSAYLASADMLKDGLLPINLWVFVGLYGGKQGGSSYTHGMQDFGGDELELLNTQRSAAETFELMFSVAAYSIERGIRFQGGENIAFKEGQSLTLNRSAGAALEGMTMKIEGF</sequence>
<organism evidence="3 4">
    <name type="scientific">Saccharibacillus kuerlensis</name>
    <dbReference type="NCBI Taxonomy" id="459527"/>
    <lineage>
        <taxon>Bacteria</taxon>
        <taxon>Bacillati</taxon>
        <taxon>Bacillota</taxon>
        <taxon>Bacilli</taxon>
        <taxon>Bacillales</taxon>
        <taxon>Paenibacillaceae</taxon>
        <taxon>Saccharibacillus</taxon>
    </lineage>
</organism>
<proteinExistence type="predicted"/>
<dbReference type="EMBL" id="BMLN01000003">
    <property type="protein sequence ID" value="GGN95852.1"/>
    <property type="molecule type" value="Genomic_DNA"/>
</dbReference>
<evidence type="ECO:0000259" key="2">
    <source>
        <dbReference type="Pfam" id="PF14080"/>
    </source>
</evidence>
<accession>A0ABQ2KX23</accession>